<dbReference type="AlphaFoldDB" id="A0A3S4VBR7"/>
<keyword evidence="4" id="KW-0472">Membrane</keyword>
<dbReference type="InterPro" id="IPR003770">
    <property type="entry name" value="MLTG-like"/>
</dbReference>
<dbReference type="KEGG" id="rpne:NCTC8284_00256"/>
<dbReference type="Gene3D" id="3.30.160.60">
    <property type="entry name" value="Classic Zinc Finger"/>
    <property type="match status" value="1"/>
</dbReference>
<reference evidence="7 8" key="1">
    <citation type="submission" date="2018-12" db="EMBL/GenBank/DDBJ databases">
        <authorList>
            <consortium name="Pathogen Informatics"/>
        </authorList>
    </citation>
    <scope>NUCLEOTIDE SEQUENCE [LARGE SCALE GENOMIC DNA]</scope>
    <source>
        <strain evidence="7 8">NCTC8284</strain>
    </source>
</reference>
<proteinExistence type="predicted"/>
<keyword evidence="6" id="KW-0961">Cell wall biogenesis/degradation</keyword>
<dbReference type="GO" id="GO:0016829">
    <property type="term" value="F:lyase activity"/>
    <property type="evidence" value="ECO:0007669"/>
    <property type="project" value="UniProtKB-KW"/>
</dbReference>
<evidence type="ECO:0000256" key="2">
    <source>
        <dbReference type="ARBA" id="ARBA00022692"/>
    </source>
</evidence>
<evidence type="ECO:0000313" key="8">
    <source>
        <dbReference type="Proteomes" id="UP000278733"/>
    </source>
</evidence>
<protein>
    <submittedName>
        <fullName evidence="7">Putative aminodeoxychorismate lyase</fullName>
    </submittedName>
</protein>
<sequence>MVDNAQLLPYLLKLKPELNKIKAGVYSLNGIQTVQELLTLLNSGKEVQFSVQFIEGKTFKEWRKSLENAPHLTQTLKDKSDKEIFNLLGIPNTVKIFMNTKILMAGYTLILIITHLIQRI</sequence>
<organism evidence="7 8">
    <name type="scientific">Rodentibacter pneumotropicus</name>
    <dbReference type="NCBI Taxonomy" id="758"/>
    <lineage>
        <taxon>Bacteria</taxon>
        <taxon>Pseudomonadati</taxon>
        <taxon>Pseudomonadota</taxon>
        <taxon>Gammaproteobacteria</taxon>
        <taxon>Pasteurellales</taxon>
        <taxon>Pasteurellaceae</taxon>
        <taxon>Rodentibacter</taxon>
    </lineage>
</organism>
<keyword evidence="1" id="KW-1003">Cell membrane</keyword>
<evidence type="ECO:0000256" key="3">
    <source>
        <dbReference type="ARBA" id="ARBA00022989"/>
    </source>
</evidence>
<keyword evidence="2" id="KW-0812">Transmembrane</keyword>
<dbReference type="STRING" id="758.GCA_000730685_01909"/>
<evidence type="ECO:0000256" key="4">
    <source>
        <dbReference type="ARBA" id="ARBA00023136"/>
    </source>
</evidence>
<evidence type="ECO:0000256" key="5">
    <source>
        <dbReference type="ARBA" id="ARBA00023239"/>
    </source>
</evidence>
<evidence type="ECO:0000256" key="6">
    <source>
        <dbReference type="ARBA" id="ARBA00023316"/>
    </source>
</evidence>
<dbReference type="Pfam" id="PF02618">
    <property type="entry name" value="YceG"/>
    <property type="match status" value="1"/>
</dbReference>
<keyword evidence="5 7" id="KW-0456">Lyase</keyword>
<evidence type="ECO:0000256" key="1">
    <source>
        <dbReference type="ARBA" id="ARBA00022475"/>
    </source>
</evidence>
<dbReference type="Proteomes" id="UP000278733">
    <property type="component" value="Chromosome"/>
</dbReference>
<dbReference type="GO" id="GO:0071555">
    <property type="term" value="P:cell wall organization"/>
    <property type="evidence" value="ECO:0007669"/>
    <property type="project" value="UniProtKB-KW"/>
</dbReference>
<evidence type="ECO:0000313" key="7">
    <source>
        <dbReference type="EMBL" id="VEH65121.1"/>
    </source>
</evidence>
<accession>A0A3S4VBR7</accession>
<gene>
    <name evidence="7" type="primary">yceG_1</name>
    <name evidence="7" type="ORF">NCTC8284_00256</name>
</gene>
<dbReference type="PANTHER" id="PTHR30518">
    <property type="entry name" value="ENDOLYTIC MUREIN TRANSGLYCOSYLASE"/>
    <property type="match status" value="1"/>
</dbReference>
<dbReference type="PANTHER" id="PTHR30518:SF2">
    <property type="entry name" value="ENDOLYTIC MUREIN TRANSGLYCOSYLASE"/>
    <property type="match status" value="1"/>
</dbReference>
<dbReference type="EMBL" id="LR134405">
    <property type="protein sequence ID" value="VEH65121.1"/>
    <property type="molecule type" value="Genomic_DNA"/>
</dbReference>
<keyword evidence="3" id="KW-1133">Transmembrane helix</keyword>
<name>A0A3S4VBR7_9PAST</name>